<dbReference type="RefSeq" id="WP_062742775.1">
    <property type="nucleotide sequence ID" value="NZ_CP022725.1"/>
</dbReference>
<dbReference type="GO" id="GO:0003677">
    <property type="term" value="F:DNA binding"/>
    <property type="evidence" value="ECO:0007669"/>
    <property type="project" value="UniProtKB-KW"/>
</dbReference>
<dbReference type="EMBL" id="JACYNN010000002">
    <property type="protein sequence ID" value="MBD8105524.1"/>
    <property type="molecule type" value="Genomic_DNA"/>
</dbReference>
<dbReference type="InterPro" id="IPR000281">
    <property type="entry name" value="HTH_RpiR"/>
</dbReference>
<dbReference type="KEGG" id="epe:CI789_04290"/>
<evidence type="ECO:0000313" key="6">
    <source>
        <dbReference type="EMBL" id="MBD8105524.1"/>
    </source>
</evidence>
<evidence type="ECO:0000313" key="7">
    <source>
        <dbReference type="EMBL" id="TKJ89298.1"/>
    </source>
</evidence>
<dbReference type="STRING" id="1219360.GCA_001571305_00287"/>
<dbReference type="InterPro" id="IPR036388">
    <property type="entry name" value="WH-like_DNA-bd_sf"/>
</dbReference>
<evidence type="ECO:0000256" key="1">
    <source>
        <dbReference type="ARBA" id="ARBA00023015"/>
    </source>
</evidence>
<reference evidence="7 8" key="1">
    <citation type="journal article" date="2019" name="Sci. Rep.">
        <title>Differences in resource use lead to coexistence of seed-transmitted microbial populations.</title>
        <authorList>
            <person name="Torres-Cortes G."/>
            <person name="Garcia B.J."/>
            <person name="Compant S."/>
            <person name="Rezki S."/>
            <person name="Jones P."/>
            <person name="Preveaux A."/>
            <person name="Briand M."/>
            <person name="Roulet A."/>
            <person name="Bouchez O."/>
            <person name="Jacobson D."/>
            <person name="Barret M."/>
        </authorList>
    </citation>
    <scope>NUCLEOTIDE SEQUENCE [LARGE SCALE GENOMIC DNA]</scope>
    <source>
        <strain evidence="7 8">CFBP13511</strain>
    </source>
</reference>
<keyword evidence="3" id="KW-0804">Transcription</keyword>
<dbReference type="PROSITE" id="PS51464">
    <property type="entry name" value="SIS"/>
    <property type="match status" value="1"/>
</dbReference>
<dbReference type="GO" id="GO:0003700">
    <property type="term" value="F:DNA-binding transcription factor activity"/>
    <property type="evidence" value="ECO:0007669"/>
    <property type="project" value="InterPro"/>
</dbReference>
<evidence type="ECO:0000256" key="3">
    <source>
        <dbReference type="ARBA" id="ARBA00023163"/>
    </source>
</evidence>
<sequence>MVNIADDTSSIGPRLRMMVSVLTPLETRLVNAVLANDFDERVALKEVAARCEMSEAMVVKTAKKLGFSGFRELRSKAAEYNRLPINEMHQELSPTDTAAEIVTKVFRTSAQALEETLAILDMKAFERAAELLAKAQQRDFYGFGGSAQIARDAVHKFLRIGARATAWDDPHMMLMSASLLGKNDVVLAISHSGQTKDILEAVRAAQANHVPVIAITNYSGSPLANLADTVLCSTAQGSPLTGENAAARVAQLNILDALFVVVAQSDYAHAEQQLNRTMMAVAHKRK</sequence>
<keyword evidence="9" id="KW-1185">Reference proteome</keyword>
<proteinExistence type="predicted"/>
<evidence type="ECO:0000313" key="9">
    <source>
        <dbReference type="Proteomes" id="UP000661012"/>
    </source>
</evidence>
<keyword evidence="1" id="KW-0805">Transcription regulation</keyword>
<protein>
    <submittedName>
        <fullName evidence="7">MurR/RpiR family transcriptional regulator</fullName>
    </submittedName>
</protein>
<dbReference type="InterPro" id="IPR047640">
    <property type="entry name" value="RpiR-like"/>
</dbReference>
<dbReference type="GO" id="GO:1901135">
    <property type="term" value="P:carbohydrate derivative metabolic process"/>
    <property type="evidence" value="ECO:0007669"/>
    <property type="project" value="InterPro"/>
</dbReference>
<dbReference type="CDD" id="cd05013">
    <property type="entry name" value="SIS_RpiR"/>
    <property type="match status" value="1"/>
</dbReference>
<dbReference type="Gene3D" id="1.10.10.10">
    <property type="entry name" value="Winged helix-like DNA-binding domain superfamily/Winged helix DNA-binding domain"/>
    <property type="match status" value="1"/>
</dbReference>
<dbReference type="OrthoDB" id="8582409at2"/>
<comment type="caution">
    <text evidence="7">The sequence shown here is derived from an EMBL/GenBank/DDBJ whole genome shotgun (WGS) entry which is preliminary data.</text>
</comment>
<dbReference type="InterPro" id="IPR009057">
    <property type="entry name" value="Homeodomain-like_sf"/>
</dbReference>
<dbReference type="GO" id="GO:0097367">
    <property type="term" value="F:carbohydrate derivative binding"/>
    <property type="evidence" value="ECO:0007669"/>
    <property type="project" value="InterPro"/>
</dbReference>
<dbReference type="AlphaFoldDB" id="A0A354ADJ8"/>
<evidence type="ECO:0000313" key="8">
    <source>
        <dbReference type="Proteomes" id="UP000306393"/>
    </source>
</evidence>
<evidence type="ECO:0000259" key="5">
    <source>
        <dbReference type="PROSITE" id="PS51464"/>
    </source>
</evidence>
<keyword evidence="2" id="KW-0238">DNA-binding</keyword>
<dbReference type="Pfam" id="PF01418">
    <property type="entry name" value="HTH_6"/>
    <property type="match status" value="1"/>
</dbReference>
<dbReference type="PROSITE" id="PS51071">
    <property type="entry name" value="HTH_RPIR"/>
    <property type="match status" value="1"/>
</dbReference>
<dbReference type="Proteomes" id="UP000306393">
    <property type="component" value="Unassembled WGS sequence"/>
</dbReference>
<dbReference type="SUPFAM" id="SSF46689">
    <property type="entry name" value="Homeodomain-like"/>
    <property type="match status" value="1"/>
</dbReference>
<dbReference type="GeneID" id="67476112"/>
<dbReference type="InterPro" id="IPR001347">
    <property type="entry name" value="SIS_dom"/>
</dbReference>
<gene>
    <name evidence="7" type="ORF">EpCFBP13511_13400</name>
    <name evidence="6" type="ORF">IFT93_03700</name>
</gene>
<dbReference type="InterPro" id="IPR046348">
    <property type="entry name" value="SIS_dom_sf"/>
</dbReference>
<evidence type="ECO:0000259" key="4">
    <source>
        <dbReference type="PROSITE" id="PS51071"/>
    </source>
</evidence>
<evidence type="ECO:0000256" key="2">
    <source>
        <dbReference type="ARBA" id="ARBA00023125"/>
    </source>
</evidence>
<dbReference type="PANTHER" id="PTHR30514">
    <property type="entry name" value="GLUCOKINASE"/>
    <property type="match status" value="1"/>
</dbReference>
<organism evidence="7 8">
    <name type="scientific">Erwinia persicina</name>
    <dbReference type="NCBI Taxonomy" id="55211"/>
    <lineage>
        <taxon>Bacteria</taxon>
        <taxon>Pseudomonadati</taxon>
        <taxon>Pseudomonadota</taxon>
        <taxon>Gammaproteobacteria</taxon>
        <taxon>Enterobacterales</taxon>
        <taxon>Erwiniaceae</taxon>
        <taxon>Erwinia</taxon>
    </lineage>
</organism>
<reference evidence="6 9" key="2">
    <citation type="journal article" date="2020" name="FEMS Microbiol. Ecol.">
        <title>Temporal dynamics of bacterial communities during seed development and maturation.</title>
        <authorList>
            <person name="Chesneau G."/>
            <person name="Torres-Cortes G."/>
            <person name="Briand M."/>
            <person name="Darrasse A."/>
            <person name="Preveaux A."/>
            <person name="Marais C."/>
            <person name="Jacques M.A."/>
            <person name="Shade A."/>
            <person name="Barret M."/>
        </authorList>
    </citation>
    <scope>NUCLEOTIDE SEQUENCE [LARGE SCALE GENOMIC DNA]</scope>
    <source>
        <strain evidence="6 9">CFBP13732</strain>
    </source>
</reference>
<dbReference type="InterPro" id="IPR035472">
    <property type="entry name" value="RpiR-like_SIS"/>
</dbReference>
<dbReference type="SUPFAM" id="SSF53697">
    <property type="entry name" value="SIS domain"/>
    <property type="match status" value="1"/>
</dbReference>
<feature type="domain" description="HTH rpiR-type" evidence="4">
    <location>
        <begin position="9"/>
        <end position="84"/>
    </location>
</feature>
<dbReference type="Gene3D" id="3.40.50.10490">
    <property type="entry name" value="Glucose-6-phosphate isomerase like protein, domain 1"/>
    <property type="match status" value="1"/>
</dbReference>
<dbReference type="Proteomes" id="UP000661012">
    <property type="component" value="Unassembled WGS sequence"/>
</dbReference>
<dbReference type="EMBL" id="QGAC01000012">
    <property type="protein sequence ID" value="TKJ89298.1"/>
    <property type="molecule type" value="Genomic_DNA"/>
</dbReference>
<dbReference type="PANTHER" id="PTHR30514:SF1">
    <property type="entry name" value="HTH-TYPE TRANSCRIPTIONAL REGULATOR HEXR-RELATED"/>
    <property type="match status" value="1"/>
</dbReference>
<dbReference type="NCBIfam" id="NF008458">
    <property type="entry name" value="PRK11337.1"/>
    <property type="match status" value="1"/>
</dbReference>
<feature type="domain" description="SIS" evidence="5">
    <location>
        <begin position="128"/>
        <end position="268"/>
    </location>
</feature>
<name>A0A354ADJ8_9GAMM</name>
<dbReference type="Pfam" id="PF01380">
    <property type="entry name" value="SIS"/>
    <property type="match status" value="1"/>
</dbReference>
<accession>A0A354ADJ8</accession>